<sequence>MDAMRSSLFGRKVVVTGGAGFIGSHTIDLLIDRGCREIVAVDDMVRGRPENLLAAMARGPVRLVTGDIRDNRLMRTVLAGSELVLHMAALRITQCAVEPRRAMEVMVDATYDLLESCVALGVGKVVIASSASIYGMAETFPTPESHHPWGNRTLYGVAKTFCEGILRVFNETHGLDYVALRYFNAYGPRMDMHGRYTEVLIRWMERIENGLPPIIFGDGSQTMDMVHGCDIARANVLAAESAATDVVLNVGTGQETSLYRLAGLLAEVMGRPDLHPVHEPERLVNPVPRRLAATDAARAAIGFTASITVREGLGDLVAWWRRNRLPVASAL</sequence>
<organism evidence="2 3">
    <name type="scientific">Acidisphaera rubrifaciens HS-AP3</name>
    <dbReference type="NCBI Taxonomy" id="1231350"/>
    <lineage>
        <taxon>Bacteria</taxon>
        <taxon>Pseudomonadati</taxon>
        <taxon>Pseudomonadota</taxon>
        <taxon>Alphaproteobacteria</taxon>
        <taxon>Acetobacterales</taxon>
        <taxon>Acetobacteraceae</taxon>
        <taxon>Acidisphaera</taxon>
    </lineage>
</organism>
<accession>A0A0D6P6A9</accession>
<dbReference type="Gene3D" id="3.40.50.720">
    <property type="entry name" value="NAD(P)-binding Rossmann-like Domain"/>
    <property type="match status" value="1"/>
</dbReference>
<dbReference type="InterPro" id="IPR001509">
    <property type="entry name" value="Epimerase_deHydtase"/>
</dbReference>
<proteinExistence type="predicted"/>
<dbReference type="InterPro" id="IPR050177">
    <property type="entry name" value="Lipid_A_modif_metabolic_enz"/>
</dbReference>
<dbReference type="Gene3D" id="3.90.25.10">
    <property type="entry name" value="UDP-galactose 4-epimerase, domain 1"/>
    <property type="match status" value="1"/>
</dbReference>
<dbReference type="Pfam" id="PF01370">
    <property type="entry name" value="Epimerase"/>
    <property type="match status" value="1"/>
</dbReference>
<dbReference type="EMBL" id="BANB01000156">
    <property type="protein sequence ID" value="GAN76733.1"/>
    <property type="molecule type" value="Genomic_DNA"/>
</dbReference>
<dbReference type="PANTHER" id="PTHR43245">
    <property type="entry name" value="BIFUNCTIONAL POLYMYXIN RESISTANCE PROTEIN ARNA"/>
    <property type="match status" value="1"/>
</dbReference>
<dbReference type="RefSeq" id="WP_048860612.1">
    <property type="nucleotide sequence ID" value="NZ_BANB01000156.1"/>
</dbReference>
<protein>
    <submittedName>
        <fullName evidence="2">NAD dependent epimerase/dehydratase</fullName>
    </submittedName>
</protein>
<dbReference type="OrthoDB" id="9801785at2"/>
<gene>
    <name evidence="2" type="ORF">Asru_0156_03</name>
</gene>
<keyword evidence="3" id="KW-1185">Reference proteome</keyword>
<dbReference type="SUPFAM" id="SSF51735">
    <property type="entry name" value="NAD(P)-binding Rossmann-fold domains"/>
    <property type="match status" value="1"/>
</dbReference>
<dbReference type="PANTHER" id="PTHR43245:SF13">
    <property type="entry name" value="UDP-D-APIOSE_UDP-D-XYLOSE SYNTHASE 2"/>
    <property type="match status" value="1"/>
</dbReference>
<comment type="caution">
    <text evidence="2">The sequence shown here is derived from an EMBL/GenBank/DDBJ whole genome shotgun (WGS) entry which is preliminary data.</text>
</comment>
<name>A0A0D6P6A9_9PROT</name>
<evidence type="ECO:0000313" key="2">
    <source>
        <dbReference type="EMBL" id="GAN76733.1"/>
    </source>
</evidence>
<reference evidence="2 3" key="1">
    <citation type="submission" date="2012-11" db="EMBL/GenBank/DDBJ databases">
        <title>Whole genome sequence of Acidisphaera rubrifaciens HS-AP3.</title>
        <authorList>
            <person name="Azuma Y."/>
            <person name="Higashiura N."/>
            <person name="Hirakawa H."/>
            <person name="Matsushita K."/>
        </authorList>
    </citation>
    <scope>NUCLEOTIDE SEQUENCE [LARGE SCALE GENOMIC DNA]</scope>
    <source>
        <strain evidence="2 3">HS-AP3</strain>
    </source>
</reference>
<dbReference type="Proteomes" id="UP000032680">
    <property type="component" value="Unassembled WGS sequence"/>
</dbReference>
<feature type="domain" description="NAD-dependent epimerase/dehydratase" evidence="1">
    <location>
        <begin position="13"/>
        <end position="251"/>
    </location>
</feature>
<evidence type="ECO:0000313" key="3">
    <source>
        <dbReference type="Proteomes" id="UP000032680"/>
    </source>
</evidence>
<dbReference type="InterPro" id="IPR036291">
    <property type="entry name" value="NAD(P)-bd_dom_sf"/>
</dbReference>
<dbReference type="AlphaFoldDB" id="A0A0D6P6A9"/>
<evidence type="ECO:0000259" key="1">
    <source>
        <dbReference type="Pfam" id="PF01370"/>
    </source>
</evidence>